<feature type="domain" description="HYDIN/VesB/CFA65-like Ig-like" evidence="8">
    <location>
        <begin position="256"/>
        <end position="340"/>
    </location>
</feature>
<evidence type="ECO:0000256" key="2">
    <source>
        <dbReference type="ARBA" id="ARBA00004496"/>
    </source>
</evidence>
<dbReference type="InterPro" id="IPR008962">
    <property type="entry name" value="PapD-like_sf"/>
</dbReference>
<evidence type="ECO:0000259" key="9">
    <source>
        <dbReference type="Pfam" id="PF24291"/>
    </source>
</evidence>
<feature type="domain" description="CFAP65 fourth Ig-like" evidence="10">
    <location>
        <begin position="364"/>
        <end position="458"/>
    </location>
</feature>
<dbReference type="InterPro" id="IPR056305">
    <property type="entry name" value="Ig_CFAP65_10th"/>
</dbReference>
<dbReference type="InterPro" id="IPR053879">
    <property type="entry name" value="HYDIN_VesB_CFA65-like_Ig"/>
</dbReference>
<gene>
    <name evidence="14" type="ORF">QYF61_020247</name>
</gene>
<dbReference type="Gene3D" id="2.60.40.10">
    <property type="entry name" value="Immunoglobulins"/>
    <property type="match status" value="8"/>
</dbReference>
<evidence type="ECO:0000256" key="4">
    <source>
        <dbReference type="ARBA" id="ARBA00022846"/>
    </source>
</evidence>
<feature type="compositionally biased region" description="Basic and acidic residues" evidence="7">
    <location>
        <begin position="1664"/>
        <end position="1679"/>
    </location>
</feature>
<keyword evidence="5" id="KW-0969">Cilium</keyword>
<evidence type="ECO:0000259" key="8">
    <source>
        <dbReference type="Pfam" id="PF22544"/>
    </source>
</evidence>
<dbReference type="GO" id="GO:0007288">
    <property type="term" value="P:sperm axoneme assembly"/>
    <property type="evidence" value="ECO:0007669"/>
    <property type="project" value="TreeGrafter"/>
</dbReference>
<reference evidence="14 15" key="1">
    <citation type="journal article" date="2023" name="J. Hered.">
        <title>Chromosome-level genome of the wood stork (Mycteria americana) provides insight into avian chromosome evolution.</title>
        <authorList>
            <person name="Flamio R. Jr."/>
            <person name="Ramstad K.M."/>
        </authorList>
    </citation>
    <scope>NUCLEOTIDE SEQUENCE [LARGE SCALE GENOMIC DNA]</scope>
    <source>
        <strain evidence="14">JAX WOST 10</strain>
    </source>
</reference>
<dbReference type="Pfam" id="PF25248">
    <property type="entry name" value="Ig_CFAP65_8th"/>
    <property type="match status" value="1"/>
</dbReference>
<comment type="subcellular location">
    <subcellularLocation>
        <location evidence="1">Cell projection</location>
        <location evidence="1">Cilium</location>
        <location evidence="1">Flagellum</location>
    </subcellularLocation>
    <subcellularLocation>
        <location evidence="2">Cytoplasm</location>
    </subcellularLocation>
</comment>
<dbReference type="PANTHER" id="PTHR46127">
    <property type="entry name" value="CILIA- AND FLAGELLA-ASSOCIATED PROTEIN 65"/>
    <property type="match status" value="1"/>
</dbReference>
<feature type="region of interest" description="Disordered" evidence="7">
    <location>
        <begin position="1654"/>
        <end position="1684"/>
    </location>
</feature>
<accession>A0AAN7NTA4</accession>
<evidence type="ECO:0000259" key="11">
    <source>
        <dbReference type="Pfam" id="PF24816"/>
    </source>
</evidence>
<feature type="domain" description="CFAP65 eight Ig-like" evidence="12">
    <location>
        <begin position="881"/>
        <end position="1004"/>
    </location>
</feature>
<evidence type="ECO:0000259" key="10">
    <source>
        <dbReference type="Pfam" id="PF24507"/>
    </source>
</evidence>
<dbReference type="EMBL" id="JAUNZN010000008">
    <property type="protein sequence ID" value="KAK4817581.1"/>
    <property type="molecule type" value="Genomic_DNA"/>
</dbReference>
<evidence type="ECO:0000313" key="15">
    <source>
        <dbReference type="Proteomes" id="UP001333110"/>
    </source>
</evidence>
<evidence type="ECO:0000256" key="3">
    <source>
        <dbReference type="ARBA" id="ARBA00022490"/>
    </source>
</evidence>
<feature type="region of interest" description="Disordered" evidence="7">
    <location>
        <begin position="1459"/>
        <end position="1482"/>
    </location>
</feature>
<dbReference type="InterPro" id="IPR052614">
    <property type="entry name" value="CFAP65"/>
</dbReference>
<proteinExistence type="predicted"/>
<evidence type="ECO:0000256" key="7">
    <source>
        <dbReference type="SAM" id="MobiDB-lite"/>
    </source>
</evidence>
<organism evidence="14 15">
    <name type="scientific">Mycteria americana</name>
    <name type="common">Wood stork</name>
    <dbReference type="NCBI Taxonomy" id="33587"/>
    <lineage>
        <taxon>Eukaryota</taxon>
        <taxon>Metazoa</taxon>
        <taxon>Chordata</taxon>
        <taxon>Craniata</taxon>
        <taxon>Vertebrata</taxon>
        <taxon>Euteleostomi</taxon>
        <taxon>Archelosauria</taxon>
        <taxon>Archosauria</taxon>
        <taxon>Dinosauria</taxon>
        <taxon>Saurischia</taxon>
        <taxon>Theropoda</taxon>
        <taxon>Coelurosauria</taxon>
        <taxon>Aves</taxon>
        <taxon>Neognathae</taxon>
        <taxon>Neoaves</taxon>
        <taxon>Aequornithes</taxon>
        <taxon>Ciconiiformes</taxon>
        <taxon>Ciconiidae</taxon>
        <taxon>Mycteria</taxon>
    </lineage>
</organism>
<evidence type="ECO:0000259" key="12">
    <source>
        <dbReference type="Pfam" id="PF25248"/>
    </source>
</evidence>
<keyword evidence="15" id="KW-1185">Reference proteome</keyword>
<evidence type="ECO:0000256" key="6">
    <source>
        <dbReference type="ARBA" id="ARBA00023273"/>
    </source>
</evidence>
<dbReference type="GO" id="GO:0005737">
    <property type="term" value="C:cytoplasm"/>
    <property type="evidence" value="ECO:0007669"/>
    <property type="project" value="UniProtKB-SubCell"/>
</dbReference>
<feature type="domain" description="CFAP65 seventh Ig-like" evidence="13">
    <location>
        <begin position="774"/>
        <end position="860"/>
    </location>
</feature>
<dbReference type="InterPro" id="IPR058536">
    <property type="entry name" value="Ig_CFAP65_4th"/>
</dbReference>
<dbReference type="Pfam" id="PF24507">
    <property type="entry name" value="Ig_CFAP65_4th"/>
    <property type="match status" value="1"/>
</dbReference>
<keyword evidence="6" id="KW-0966">Cell projection</keyword>
<dbReference type="Pfam" id="PF22544">
    <property type="entry name" value="HYDIN_VesB_CFA65-like_Ig"/>
    <property type="match status" value="2"/>
</dbReference>
<dbReference type="Pfam" id="PF25249">
    <property type="entry name" value="Ig_CFAP65_7th"/>
    <property type="match status" value="1"/>
</dbReference>
<evidence type="ECO:0000313" key="14">
    <source>
        <dbReference type="EMBL" id="KAK4817581.1"/>
    </source>
</evidence>
<dbReference type="Pfam" id="PF24816">
    <property type="entry name" value="Ig_CFAP65__9th"/>
    <property type="match status" value="1"/>
</dbReference>
<evidence type="ECO:0000256" key="1">
    <source>
        <dbReference type="ARBA" id="ARBA00004230"/>
    </source>
</evidence>
<keyword evidence="3" id="KW-0963">Cytoplasm</keyword>
<dbReference type="InterPro" id="IPR057470">
    <property type="entry name" value="Ig_CFAP65_7th"/>
</dbReference>
<dbReference type="Proteomes" id="UP001333110">
    <property type="component" value="Unassembled WGS sequence"/>
</dbReference>
<dbReference type="PANTHER" id="PTHR46127:SF1">
    <property type="entry name" value="CILIA- AND FLAGELLA-ASSOCIATED PROTEIN 65"/>
    <property type="match status" value="1"/>
</dbReference>
<comment type="caution">
    <text evidence="14">The sequence shown here is derived from an EMBL/GenBank/DDBJ whole genome shotgun (WGS) entry which is preliminary data.</text>
</comment>
<feature type="compositionally biased region" description="Basic residues" evidence="7">
    <location>
        <begin position="1462"/>
        <end position="1473"/>
    </location>
</feature>
<evidence type="ECO:0000259" key="13">
    <source>
        <dbReference type="Pfam" id="PF25249"/>
    </source>
</evidence>
<feature type="domain" description="HYDIN/VesB/CFA65-like Ig-like" evidence="8">
    <location>
        <begin position="140"/>
        <end position="229"/>
    </location>
</feature>
<dbReference type="GO" id="GO:0036126">
    <property type="term" value="C:sperm flagellum"/>
    <property type="evidence" value="ECO:0007669"/>
    <property type="project" value="TreeGrafter"/>
</dbReference>
<dbReference type="InterPro" id="IPR057467">
    <property type="entry name" value="Ig_CFAP65_8th"/>
</dbReference>
<sequence>MLAQAHGEPQNSDSFRKLCCGCVRKLSARKAKRKKGVFWGIEVAETLKWRGWELGKEMIKHLILKNVHEKTQKLSYRCPSTRFFFTVFPQPITLSPGMSLTLPIVFRPTEKREYEDSICFKKAEGEFSVTLRAMLPRSCLSFPAAVQLPICAVHNVTETTFPVRNVGDLVTVFAWETPSPFYMIPDCGMLNPGAECMVKVVFQPKVAVAYDVAATCWFGGEEKQKKIIQLKALAKYPYLRVNVTEEDYEGVQPEKFRDVLCFGSVPVGTTVEKCVEIFNMSMVDAPCRIERAKDPLLRDHVFSCDVSHGVVPAKGKLVLCIRFQPQTVGEHSTDYFTIISAGCLLQTVLKVVGSCPLVSLHQYSVDFDWINLGESLVQMLKISNISDVPAYYQFDIDGRGSVFSLDRPCGVLEGTTTLALKVTFRPTHPISYHRRVVCLVHHQEPMYVDFFGTCHSDTAKPAILQAKHLSWYRTNMVRGLTLYPPDILSVMLKDGKLQMDEKGALMLPTEIPQDKPPKEYSEANSMIEYLYDGVSSDLALFPPHVSVNPREYDFGCCVPLHKVEPLPLCVTNHTKGKITVAWTPSHGSAFRVSPEICDIPPLKSSAFRVLFQPAQLNSLYAAELEGFAFYKVLRHYSNIEEDATICPSWCLTVRLRAHTYEAEREHFIPQYILDVPKTFPPVAPNADTYCSMLLLNTGTSLITFSVNQAACPSVLVKPCSGHVIPGGHQIFFLSTHPINTVLQQHVLPLQLNSYPGYTKEIALQSCGESLLLLLEGDGNLYFKPVYIGTSSTRMYTIKNCTRLPMVFTWKIHQSDSKILSVSPTTGILQPYEAMVQAWTFTPDKETKYLLRAMVFVRRKSPDPMSPKSVHYALRIVGEGVLGTIRAQKEHLDLGNVLVGDLQSCSIVLLNDGICSLKYILSVEQMITGPCDPEEVRSDPLALELEQSRGTVPARSKAFVRITVRPARRLHYTWSIKYTICTPTATDLASTKEEQQPLCCIVATGVYPTFCIADACSAGSASGISKLHLWRLFSLDTLNEYLERDPTPSELTYRVPTRHSTCLIPPVYTPLLLDFNFGAAPIGSEPTLVMLLLANKGVVPVEWAFLFPSDQKMDMEHWAEDAEFSPHELHQMRIQDNQLFSVSPKSGKLLPGQEESVQLSHRHDFIGTDRLPVLLKVSYGHEILLNFSGVTVEQDQRYVHFASTKHLFTPIAIGTSHPPTQIYELYNGGSMPVMFEVQLDSIVRTQEENFQHPVFVCLTPRGEIPPGTTGHIEWIFSPLEARMYLVDVPIHILGGESALITFQGVGYDPDTVGDTATSSEVLSPSVFPGSTKLTVPGQAATLSHHMVCLGNIPDCTKASRLVFLNNISESKAVVFAWRISTCKDKRVLHVAPESGVVQPGESIPCFITLRPSGGASFYSVDLVCEVYIQQSLVQYQRDLQEWEKAKEQQAVEFTITEKDLGTKKKPKSPARRSSHSAETENIPESSAVIRKYKTLPPIKNHPMPNLPAGHFQRRLLLDKEASRVWVKPEPPKPILLHLGVTARSYSIEDFFSNFTSEFPKYFLSCDWPLESKFVDGSRDRDRMDMDPKWLSLAAASKQELKIVTDILTGVIRGLLENTQFHDAVRRSLDEPIPYFSQFWCEETAELQDMRQCSTVPSRVSGSSDLHPEKNGERKEMRQETSPDNDLLESWERMSEILHHDQLREQKEMMSRQPAFGNLVELVLENTLQNILIEASRGEVVLTARPRVIALPPSPSRRLKYSPFSRPRGLAGSLPINAKAACAKGGIHSQSLCPFLACPGPQSRSGNATAFLWTRNHHAALGQGPVSERLAEGASLWHWRAQHKEGPLGKGVKEQAARSLTAEREQSFVVEGIATSGEADLGLRAKREDLPQPGEKCREMGLREDGGGLLDGDGGVIAWGEAAAGCTLPTPKAIFSSSESPIQNPYPQEHSCWPLCCLSSSTTSTVSTLHPIPVMSRATLILPHHDLSSACWLPLRRYVLIMSSAPVGNLWQLHSRVREISPLCGWPHHQRRTSLCYREHMDNFVTVPTAPSLYQLGEEWNLL</sequence>
<dbReference type="Pfam" id="PF24291">
    <property type="entry name" value="Ig_CFAP65"/>
    <property type="match status" value="1"/>
</dbReference>
<name>A0AAN7NTA4_MYCAM</name>
<evidence type="ECO:0000256" key="5">
    <source>
        <dbReference type="ARBA" id="ARBA00023069"/>
    </source>
</evidence>
<dbReference type="InterPro" id="IPR056344">
    <property type="entry name" value="Ig_CFAP65-like_9th"/>
</dbReference>
<keyword evidence="4" id="KW-0282">Flagellum</keyword>
<feature type="domain" description="CFAP65-like ninth Ig-like" evidence="11">
    <location>
        <begin position="1007"/>
        <end position="1188"/>
    </location>
</feature>
<dbReference type="InterPro" id="IPR013783">
    <property type="entry name" value="Ig-like_fold"/>
</dbReference>
<feature type="domain" description="CFAP65 tenth Ig-like" evidence="9">
    <location>
        <begin position="1190"/>
        <end position="1310"/>
    </location>
</feature>
<dbReference type="SUPFAM" id="SSF49354">
    <property type="entry name" value="PapD-like"/>
    <property type="match status" value="1"/>
</dbReference>
<protein>
    <submittedName>
        <fullName evidence="14">Uncharacterized protein</fullName>
    </submittedName>
</protein>